<gene>
    <name evidence="1" type="ORF">A2677_01355</name>
</gene>
<dbReference type="EMBL" id="MHKK01000061">
    <property type="protein sequence ID" value="OGY88578.1"/>
    <property type="molecule type" value="Genomic_DNA"/>
</dbReference>
<evidence type="ECO:0000313" key="2">
    <source>
        <dbReference type="Proteomes" id="UP000177817"/>
    </source>
</evidence>
<dbReference type="Gene3D" id="3.20.110.20">
    <property type="match status" value="1"/>
</dbReference>
<name>A0A1G2BH67_9BACT</name>
<dbReference type="GO" id="GO:0005975">
    <property type="term" value="P:carbohydrate metabolic process"/>
    <property type="evidence" value="ECO:0007669"/>
    <property type="project" value="InterPro"/>
</dbReference>
<proteinExistence type="predicted"/>
<comment type="caution">
    <text evidence="1">The sequence shown here is derived from an EMBL/GenBank/DDBJ whole genome shotgun (WGS) entry which is preliminary data.</text>
</comment>
<dbReference type="AlphaFoldDB" id="A0A1G2BH67"/>
<evidence type="ECO:0000313" key="1">
    <source>
        <dbReference type="EMBL" id="OGY88578.1"/>
    </source>
</evidence>
<organism evidence="1 2">
    <name type="scientific">Candidatus Komeilibacteria bacterium RIFCSPHIGHO2_01_FULL_52_14</name>
    <dbReference type="NCBI Taxonomy" id="1798549"/>
    <lineage>
        <taxon>Bacteria</taxon>
        <taxon>Candidatus Komeiliibacteriota</taxon>
    </lineage>
</organism>
<sequence length="259" mass="30397">MAYTHQLGGIIKKLGYRWLILDPRSSKLPPQPEKKYLDRRTGLTIVFRNRKFSRSYPPEAIHTALKKNNCPDYIITATDGELYGHFHKDWQEHLIRVLRSKHVETVQISEYIQGLHEASPIYLQQASWETRRRQLKHNNAFSIWYNSSNPIHKKLWHLAHFAIAAVDEHAGDPNHSWARWHLDRGLASCSWWWASEIKTSAFASIGWSPDEIEHGATELIKSVRSIEKLGAREKIRGERMYSDLMQDVWEKHWKIYGHA</sequence>
<dbReference type="Proteomes" id="UP000177817">
    <property type="component" value="Unassembled WGS sequence"/>
</dbReference>
<accession>A0A1G2BH67</accession>
<protein>
    <submittedName>
        <fullName evidence="1">Uncharacterized protein</fullName>
    </submittedName>
</protein>
<dbReference type="SUPFAM" id="SSF88713">
    <property type="entry name" value="Glycoside hydrolase/deacetylase"/>
    <property type="match status" value="1"/>
</dbReference>
<reference evidence="1 2" key="1">
    <citation type="journal article" date="2016" name="Nat. Commun.">
        <title>Thousands of microbial genomes shed light on interconnected biogeochemical processes in an aquifer system.</title>
        <authorList>
            <person name="Anantharaman K."/>
            <person name="Brown C.T."/>
            <person name="Hug L.A."/>
            <person name="Sharon I."/>
            <person name="Castelle C.J."/>
            <person name="Probst A.J."/>
            <person name="Thomas B.C."/>
            <person name="Singh A."/>
            <person name="Wilkins M.J."/>
            <person name="Karaoz U."/>
            <person name="Brodie E.L."/>
            <person name="Williams K.H."/>
            <person name="Hubbard S.S."/>
            <person name="Banfield J.F."/>
        </authorList>
    </citation>
    <scope>NUCLEOTIDE SEQUENCE [LARGE SCALE GENOMIC DNA]</scope>
</reference>
<dbReference type="InterPro" id="IPR011330">
    <property type="entry name" value="Glyco_hydro/deAcase_b/a-brl"/>
</dbReference>